<feature type="signal peptide" evidence="9">
    <location>
        <begin position="1"/>
        <end position="18"/>
    </location>
</feature>
<dbReference type="Pfam" id="PF13947">
    <property type="entry name" value="GUB_WAK_bind"/>
    <property type="match status" value="1"/>
</dbReference>
<dbReference type="OrthoDB" id="4062651at2759"/>
<keyword evidence="7" id="KW-0067">ATP-binding</keyword>
<dbReference type="SUPFAM" id="SSF56112">
    <property type="entry name" value="Protein kinase-like (PK-like)"/>
    <property type="match status" value="1"/>
</dbReference>
<evidence type="ECO:0000256" key="9">
    <source>
        <dbReference type="SAM" id="SignalP"/>
    </source>
</evidence>
<dbReference type="InterPro" id="IPR025287">
    <property type="entry name" value="WAK_GUB"/>
</dbReference>
<feature type="domain" description="EGF-like" evidence="10">
    <location>
        <begin position="323"/>
        <end position="362"/>
    </location>
</feature>
<keyword evidence="7" id="KW-0547">Nucleotide-binding</keyword>
<evidence type="ECO:0000256" key="3">
    <source>
        <dbReference type="ARBA" id="ARBA00022729"/>
    </source>
</evidence>
<dbReference type="InterPro" id="IPR011009">
    <property type="entry name" value="Kinase-like_dom_sf"/>
</dbReference>
<dbReference type="Gene3D" id="3.30.200.20">
    <property type="entry name" value="Phosphorylase Kinase, domain 1"/>
    <property type="match status" value="1"/>
</dbReference>
<evidence type="ECO:0000313" key="11">
    <source>
        <dbReference type="EMBL" id="CAD6252394.1"/>
    </source>
</evidence>
<dbReference type="Gene3D" id="2.10.25.10">
    <property type="entry name" value="Laminin"/>
    <property type="match status" value="1"/>
</dbReference>
<name>A0A811Q572_9POAL</name>
<protein>
    <recommendedName>
        <fullName evidence="10">EGF-like domain-containing protein</fullName>
    </recommendedName>
</protein>
<dbReference type="PROSITE" id="PS00107">
    <property type="entry name" value="PROTEIN_KINASE_ATP"/>
    <property type="match status" value="1"/>
</dbReference>
<dbReference type="SMART" id="SM00179">
    <property type="entry name" value="EGF_CA"/>
    <property type="match status" value="1"/>
</dbReference>
<dbReference type="CDD" id="cd00054">
    <property type="entry name" value="EGF_CA"/>
    <property type="match status" value="1"/>
</dbReference>
<evidence type="ECO:0000256" key="4">
    <source>
        <dbReference type="ARBA" id="ARBA00022737"/>
    </source>
</evidence>
<keyword evidence="2 6" id="KW-0245">EGF-like domain</keyword>
<dbReference type="Pfam" id="PF07645">
    <property type="entry name" value="EGF_CA"/>
    <property type="match status" value="1"/>
</dbReference>
<dbReference type="EMBL" id="CAJGYO010000009">
    <property type="protein sequence ID" value="CAD6252394.1"/>
    <property type="molecule type" value="Genomic_DNA"/>
</dbReference>
<comment type="caution">
    <text evidence="11">The sequence shown here is derived from an EMBL/GenBank/DDBJ whole genome shotgun (WGS) entry which is preliminary data.</text>
</comment>
<sequence length="475" mass="51011">MSPSLLLLVLLLAATAAASTDDSSVSVMPGCQRSCGGVGIPYPFGIGDEACFRQGFEIRCMNNGSAGGGEIPVLARTNQTIPVLSLSVAPLPEARVLLPVAWQCFNSTGGRTGFYPGNVNFNEAGVYRISNIYNELYVIGCNTLIYVKGVKNQGGASRFNYKFYSGCVSVTNDTDDPQDGACAGLGCCHVDIPPGLTDTTMSMFGDGYWSHADQEFCPCDYAFIVEKGSYNFSASDLTTHVPSNQTTPQRVDWSMPLRLDWAIRDSDSGSISCAQADSKPGYACRSSHSECVDSTNGPGYFCNCTKGYEGNPYVDGGGGGCTDVNECEHPELNSCPSGSECIDTEGSYKCRCKLGRRGKDCRPIFPAPAAAILATLVASSCLALLLWFIYKDRKRRIKIACFDKNGGIILKEAAAIVIFTEVQLKKITNNYSTRIGKGAFGTVFLGTIDDKQRVAVKRSNDEDNKGEVEVQFSKG</sequence>
<dbReference type="SMART" id="SM00181">
    <property type="entry name" value="EGF"/>
    <property type="match status" value="2"/>
</dbReference>
<comment type="subcellular location">
    <subcellularLocation>
        <location evidence="1">Membrane</location>
        <topology evidence="1">Single-pass membrane protein</topology>
    </subcellularLocation>
</comment>
<keyword evidence="12" id="KW-1185">Reference proteome</keyword>
<keyword evidence="8" id="KW-1133">Transmembrane helix</keyword>
<dbReference type="InterPro" id="IPR018097">
    <property type="entry name" value="EGF_Ca-bd_CS"/>
</dbReference>
<organism evidence="11 12">
    <name type="scientific">Miscanthus lutarioriparius</name>
    <dbReference type="NCBI Taxonomy" id="422564"/>
    <lineage>
        <taxon>Eukaryota</taxon>
        <taxon>Viridiplantae</taxon>
        <taxon>Streptophyta</taxon>
        <taxon>Embryophyta</taxon>
        <taxon>Tracheophyta</taxon>
        <taxon>Spermatophyta</taxon>
        <taxon>Magnoliopsida</taxon>
        <taxon>Liliopsida</taxon>
        <taxon>Poales</taxon>
        <taxon>Poaceae</taxon>
        <taxon>PACMAD clade</taxon>
        <taxon>Panicoideae</taxon>
        <taxon>Andropogonodae</taxon>
        <taxon>Andropogoneae</taxon>
        <taxon>Saccharinae</taxon>
        <taxon>Miscanthus</taxon>
    </lineage>
</organism>
<dbReference type="GO" id="GO:0016020">
    <property type="term" value="C:membrane"/>
    <property type="evidence" value="ECO:0007669"/>
    <property type="project" value="UniProtKB-SubCell"/>
</dbReference>
<dbReference type="PROSITE" id="PS50026">
    <property type="entry name" value="EGF_3"/>
    <property type="match status" value="1"/>
</dbReference>
<dbReference type="GO" id="GO:0005524">
    <property type="term" value="F:ATP binding"/>
    <property type="evidence" value="ECO:0007669"/>
    <property type="project" value="UniProtKB-UniRule"/>
</dbReference>
<evidence type="ECO:0000256" key="5">
    <source>
        <dbReference type="ARBA" id="ARBA00023157"/>
    </source>
</evidence>
<dbReference type="InterPro" id="IPR000742">
    <property type="entry name" value="EGF"/>
</dbReference>
<dbReference type="PROSITE" id="PS01187">
    <property type="entry name" value="EGF_CA"/>
    <property type="match status" value="1"/>
</dbReference>
<keyword evidence="3 9" id="KW-0732">Signal</keyword>
<evidence type="ECO:0000259" key="10">
    <source>
        <dbReference type="PROSITE" id="PS50026"/>
    </source>
</evidence>
<dbReference type="AlphaFoldDB" id="A0A811Q572"/>
<keyword evidence="8" id="KW-0472">Membrane</keyword>
<dbReference type="PROSITE" id="PS00010">
    <property type="entry name" value="ASX_HYDROXYL"/>
    <property type="match status" value="1"/>
</dbReference>
<evidence type="ECO:0000256" key="7">
    <source>
        <dbReference type="PROSITE-ProRule" id="PRU10141"/>
    </source>
</evidence>
<dbReference type="PANTHER" id="PTHR33491">
    <property type="entry name" value="OSJNBA0016N04.9 PROTEIN"/>
    <property type="match status" value="1"/>
</dbReference>
<accession>A0A811Q572</accession>
<dbReference type="InterPro" id="IPR017441">
    <property type="entry name" value="Protein_kinase_ATP_BS"/>
</dbReference>
<dbReference type="PROSITE" id="PS00022">
    <property type="entry name" value="EGF_1"/>
    <property type="match status" value="1"/>
</dbReference>
<dbReference type="InterPro" id="IPR000152">
    <property type="entry name" value="EGF-type_Asp/Asn_hydroxyl_site"/>
</dbReference>
<reference evidence="11" key="1">
    <citation type="submission" date="2020-10" db="EMBL/GenBank/DDBJ databases">
        <authorList>
            <person name="Han B."/>
            <person name="Lu T."/>
            <person name="Zhao Q."/>
            <person name="Huang X."/>
            <person name="Zhao Y."/>
        </authorList>
    </citation>
    <scope>NUCLEOTIDE SEQUENCE</scope>
</reference>
<dbReference type="InterPro" id="IPR001881">
    <property type="entry name" value="EGF-like_Ca-bd_dom"/>
</dbReference>
<keyword evidence="8" id="KW-0812">Transmembrane</keyword>
<evidence type="ECO:0000256" key="6">
    <source>
        <dbReference type="PROSITE-ProRule" id="PRU00076"/>
    </source>
</evidence>
<keyword evidence="4" id="KW-0677">Repeat</keyword>
<dbReference type="GO" id="GO:0005509">
    <property type="term" value="F:calcium ion binding"/>
    <property type="evidence" value="ECO:0007669"/>
    <property type="project" value="InterPro"/>
</dbReference>
<evidence type="ECO:0000256" key="8">
    <source>
        <dbReference type="SAM" id="Phobius"/>
    </source>
</evidence>
<feature type="disulfide bond" evidence="6">
    <location>
        <begin position="352"/>
        <end position="361"/>
    </location>
</feature>
<dbReference type="InterPro" id="IPR049883">
    <property type="entry name" value="NOTCH1_EGF-like"/>
</dbReference>
<keyword evidence="5 6" id="KW-1015">Disulfide bond</keyword>
<dbReference type="SUPFAM" id="SSF57196">
    <property type="entry name" value="EGF/Laminin"/>
    <property type="match status" value="1"/>
</dbReference>
<feature type="binding site" evidence="7">
    <location>
        <position position="457"/>
    </location>
    <ligand>
        <name>ATP</name>
        <dbReference type="ChEBI" id="CHEBI:30616"/>
    </ligand>
</feature>
<evidence type="ECO:0000256" key="2">
    <source>
        <dbReference type="ARBA" id="ARBA00022536"/>
    </source>
</evidence>
<feature type="transmembrane region" description="Helical" evidence="8">
    <location>
        <begin position="369"/>
        <end position="390"/>
    </location>
</feature>
<dbReference type="GO" id="GO:0030247">
    <property type="term" value="F:polysaccharide binding"/>
    <property type="evidence" value="ECO:0007669"/>
    <property type="project" value="InterPro"/>
</dbReference>
<comment type="caution">
    <text evidence="6">Lacks conserved residue(s) required for the propagation of feature annotation.</text>
</comment>
<feature type="chain" id="PRO_5032312777" description="EGF-like domain-containing protein" evidence="9">
    <location>
        <begin position="19"/>
        <end position="475"/>
    </location>
</feature>
<evidence type="ECO:0000256" key="1">
    <source>
        <dbReference type="ARBA" id="ARBA00004167"/>
    </source>
</evidence>
<dbReference type="FunFam" id="2.10.25.10:FF:000038">
    <property type="entry name" value="Fibrillin 2"/>
    <property type="match status" value="1"/>
</dbReference>
<dbReference type="Proteomes" id="UP000604825">
    <property type="component" value="Unassembled WGS sequence"/>
</dbReference>
<proteinExistence type="predicted"/>
<gene>
    <name evidence="11" type="ORF">NCGR_LOCUS36046</name>
</gene>
<evidence type="ECO:0000313" key="12">
    <source>
        <dbReference type="Proteomes" id="UP000604825"/>
    </source>
</evidence>